<dbReference type="Gene3D" id="1.10.260.40">
    <property type="entry name" value="lambda repressor-like DNA-binding domains"/>
    <property type="match status" value="1"/>
</dbReference>
<evidence type="ECO:0000313" key="2">
    <source>
        <dbReference type="EMBL" id="WDZ86258.1"/>
    </source>
</evidence>
<gene>
    <name evidence="2" type="ORF">PVK37_07580</name>
</gene>
<evidence type="ECO:0000259" key="1">
    <source>
        <dbReference type="PROSITE" id="PS50943"/>
    </source>
</evidence>
<dbReference type="Pfam" id="PF01381">
    <property type="entry name" value="HTH_3"/>
    <property type="match status" value="1"/>
</dbReference>
<reference evidence="2 3" key="1">
    <citation type="submission" date="2023-02" db="EMBL/GenBank/DDBJ databases">
        <authorList>
            <person name="Mo P."/>
        </authorList>
    </citation>
    <scope>NUCLEOTIDE SEQUENCE [LARGE SCALE GENOMIC DNA]</scope>
    <source>
        <strain evidence="2 3">HUAS 3</strain>
    </source>
</reference>
<sequence length="388" mass="42606">MPGRRRHRLAQRRKAVGLSQERLAESLGVDRSTVVRWERAETDPQPWHRPRLAAALRLSVEELADLLADVGQPPSAPEERLEYVLRHPRRVDLVSVAYLRERVQNLDERYDRLPSTLLLAEAGQLHGQAIFLRQHAGTGPVQRDLAAAVAESATLMGQLVWDASQRRDQNVSAAYFDQAIHAARETRDAVTEANALLRKSYLSLYGTKQPTDSLALTANAAAVGQHTSHVIAGLAHLHRAEAHAMLGRPRDCADALTAAEVHFAAVDGHDPATVLFCPSHYPRLAGSCWLFLNRPADAIVALESARQLTAASRKSTAVVLGNLARASIAQRDVDAATAYLHETIDVIERTRAGGGLNLAFTAARELRPWRDEPAVQDVNDRLLTLMTP</sequence>
<dbReference type="EMBL" id="CP118615">
    <property type="protein sequence ID" value="WDZ86258.1"/>
    <property type="molecule type" value="Genomic_DNA"/>
</dbReference>
<dbReference type="Proteomes" id="UP001219605">
    <property type="component" value="Chromosome"/>
</dbReference>
<dbReference type="InterPro" id="IPR001387">
    <property type="entry name" value="Cro/C1-type_HTH"/>
</dbReference>
<name>A0ABY7ZW55_9ACTN</name>
<dbReference type="InterPro" id="IPR011990">
    <property type="entry name" value="TPR-like_helical_dom_sf"/>
</dbReference>
<organism evidence="2 3">
    <name type="scientific">Micromonospora cathayae</name>
    <dbReference type="NCBI Taxonomy" id="3028804"/>
    <lineage>
        <taxon>Bacteria</taxon>
        <taxon>Bacillati</taxon>
        <taxon>Actinomycetota</taxon>
        <taxon>Actinomycetes</taxon>
        <taxon>Micromonosporales</taxon>
        <taxon>Micromonosporaceae</taxon>
        <taxon>Micromonospora</taxon>
    </lineage>
</organism>
<evidence type="ECO:0000313" key="3">
    <source>
        <dbReference type="Proteomes" id="UP001219605"/>
    </source>
</evidence>
<dbReference type="SUPFAM" id="SSF48452">
    <property type="entry name" value="TPR-like"/>
    <property type="match status" value="1"/>
</dbReference>
<keyword evidence="3" id="KW-1185">Reference proteome</keyword>
<accession>A0ABY7ZW55</accession>
<protein>
    <submittedName>
        <fullName evidence="2">Helix-turn-helix transcriptional regulator</fullName>
    </submittedName>
</protein>
<dbReference type="RefSeq" id="WP_275033058.1">
    <property type="nucleotide sequence ID" value="NZ_CP118615.1"/>
</dbReference>
<dbReference type="SMART" id="SM00530">
    <property type="entry name" value="HTH_XRE"/>
    <property type="match status" value="1"/>
</dbReference>
<dbReference type="SUPFAM" id="SSF47413">
    <property type="entry name" value="lambda repressor-like DNA-binding domains"/>
    <property type="match status" value="1"/>
</dbReference>
<dbReference type="CDD" id="cd00093">
    <property type="entry name" value="HTH_XRE"/>
    <property type="match status" value="1"/>
</dbReference>
<proteinExistence type="predicted"/>
<dbReference type="PROSITE" id="PS50943">
    <property type="entry name" value="HTH_CROC1"/>
    <property type="match status" value="1"/>
</dbReference>
<feature type="domain" description="HTH cro/C1-type" evidence="1">
    <location>
        <begin position="9"/>
        <end position="63"/>
    </location>
</feature>
<dbReference type="InterPro" id="IPR010982">
    <property type="entry name" value="Lambda_DNA-bd_dom_sf"/>
</dbReference>